<dbReference type="RefSeq" id="WP_331788787.1">
    <property type="nucleotide sequence ID" value="NZ_JAVFKM010000018.1"/>
</dbReference>
<name>A0ABU7X0T0_9ACTN</name>
<proteinExistence type="predicted"/>
<protein>
    <submittedName>
        <fullName evidence="3">Transcriptional regulator</fullName>
    </submittedName>
</protein>
<dbReference type="PANTHER" id="PTHR37318:SF1">
    <property type="entry name" value="BSL7504 PROTEIN"/>
    <property type="match status" value="1"/>
</dbReference>
<dbReference type="InterPro" id="IPR036390">
    <property type="entry name" value="WH_DNA-bd_sf"/>
</dbReference>
<feature type="domain" description="Winged helix DNA-binding" evidence="2">
    <location>
        <begin position="27"/>
        <end position="105"/>
    </location>
</feature>
<comment type="caution">
    <text evidence="3">The sequence shown here is derived from an EMBL/GenBank/DDBJ whole genome shotgun (WGS) entry which is preliminary data.</text>
</comment>
<dbReference type="EMBL" id="JAVFKM010000018">
    <property type="protein sequence ID" value="MEF3117348.1"/>
    <property type="molecule type" value="Genomic_DNA"/>
</dbReference>
<organism evidence="3 4">
    <name type="scientific">Streptomyces chrestomyceticus</name>
    <dbReference type="NCBI Taxonomy" id="68185"/>
    <lineage>
        <taxon>Bacteria</taxon>
        <taxon>Bacillati</taxon>
        <taxon>Actinomycetota</taxon>
        <taxon>Actinomycetes</taxon>
        <taxon>Kitasatosporales</taxon>
        <taxon>Streptomycetaceae</taxon>
        <taxon>Streptomyces</taxon>
    </lineage>
</organism>
<sequence length="144" mass="14744">MTEGSSRAGTGGSHPRHALVPLLNSPVRLSVVAALWPVDRAGFAVVRDLVEVTDSALSKQVAALEAAGWVAVTKGRAGRRPLTWLALTAEGRAVYQRHLAALRAIAGGGGARHVPGPAGAAPDADTVLNGVVSPSCHDDGHEHT</sequence>
<feature type="region of interest" description="Disordered" evidence="1">
    <location>
        <begin position="115"/>
        <end position="144"/>
    </location>
</feature>
<dbReference type="InterPro" id="IPR027395">
    <property type="entry name" value="WH_DNA-bd_dom"/>
</dbReference>
<evidence type="ECO:0000256" key="1">
    <source>
        <dbReference type="SAM" id="MobiDB-lite"/>
    </source>
</evidence>
<dbReference type="Proteomes" id="UP001348265">
    <property type="component" value="Unassembled WGS sequence"/>
</dbReference>
<dbReference type="PANTHER" id="PTHR37318">
    <property type="entry name" value="BSL7504 PROTEIN"/>
    <property type="match status" value="1"/>
</dbReference>
<dbReference type="Gene3D" id="1.10.10.10">
    <property type="entry name" value="Winged helix-like DNA-binding domain superfamily/Winged helix DNA-binding domain"/>
    <property type="match status" value="1"/>
</dbReference>
<reference evidence="3 4" key="1">
    <citation type="submission" date="2023-08" db="EMBL/GenBank/DDBJ databases">
        <authorList>
            <person name="Sharma P."/>
            <person name="Verma V."/>
            <person name="Mohan M.K."/>
            <person name="Dubey A.K."/>
        </authorList>
    </citation>
    <scope>NUCLEOTIDE SEQUENCE [LARGE SCALE GENOMIC DNA]</scope>
    <source>
        <strain evidence="3 4">ADP4</strain>
    </source>
</reference>
<dbReference type="Pfam" id="PF13601">
    <property type="entry name" value="HTH_34"/>
    <property type="match status" value="1"/>
</dbReference>
<gene>
    <name evidence="3" type="ORF">RB636_29655</name>
</gene>
<feature type="compositionally biased region" description="Low complexity" evidence="1">
    <location>
        <begin position="115"/>
        <end position="125"/>
    </location>
</feature>
<evidence type="ECO:0000313" key="4">
    <source>
        <dbReference type="Proteomes" id="UP001348265"/>
    </source>
</evidence>
<dbReference type="SUPFAM" id="SSF46785">
    <property type="entry name" value="Winged helix' DNA-binding domain"/>
    <property type="match status" value="1"/>
</dbReference>
<accession>A0ABU7X0T0</accession>
<evidence type="ECO:0000259" key="2">
    <source>
        <dbReference type="Pfam" id="PF13601"/>
    </source>
</evidence>
<evidence type="ECO:0000313" key="3">
    <source>
        <dbReference type="EMBL" id="MEF3117348.1"/>
    </source>
</evidence>
<dbReference type="InterPro" id="IPR036388">
    <property type="entry name" value="WH-like_DNA-bd_sf"/>
</dbReference>
<keyword evidence="4" id="KW-1185">Reference proteome</keyword>